<dbReference type="Pfam" id="PF20237">
    <property type="entry name" value="DUF6594"/>
    <property type="match status" value="1"/>
</dbReference>
<reference evidence="3 4" key="1">
    <citation type="submission" date="2019-07" db="EMBL/GenBank/DDBJ databases">
        <title>Finished genome of Venturia effusa.</title>
        <authorList>
            <person name="Young C.A."/>
            <person name="Cox M.P."/>
            <person name="Ganley A.R.D."/>
            <person name="David W.J."/>
        </authorList>
    </citation>
    <scope>NUCLEOTIDE SEQUENCE [LARGE SCALE GENOMIC DNA]</scope>
    <source>
        <strain evidence="4">albino</strain>
    </source>
</reference>
<evidence type="ECO:0000313" key="3">
    <source>
        <dbReference type="EMBL" id="QDS68516.1"/>
    </source>
</evidence>
<dbReference type="PANTHER" id="PTHR34502">
    <property type="entry name" value="DUF6594 DOMAIN-CONTAINING PROTEIN-RELATED"/>
    <property type="match status" value="1"/>
</dbReference>
<dbReference type="OrthoDB" id="5342093at2759"/>
<accession>A0A517KYQ4</accession>
<dbReference type="PANTHER" id="PTHR34502:SF5">
    <property type="entry name" value="DUF6594 DOMAIN-CONTAINING PROTEIN"/>
    <property type="match status" value="1"/>
</dbReference>
<dbReference type="EMBL" id="CP042185">
    <property type="protein sequence ID" value="QDS68516.1"/>
    <property type="molecule type" value="Genomic_DNA"/>
</dbReference>
<dbReference type="InterPro" id="IPR046529">
    <property type="entry name" value="DUF6594"/>
</dbReference>
<dbReference type="Proteomes" id="UP000316270">
    <property type="component" value="Chromosome 1"/>
</dbReference>
<protein>
    <recommendedName>
        <fullName evidence="2">DUF6594 domain-containing protein</fullName>
    </recommendedName>
</protein>
<organism evidence="3 4">
    <name type="scientific">Venturia effusa</name>
    <dbReference type="NCBI Taxonomy" id="50376"/>
    <lineage>
        <taxon>Eukaryota</taxon>
        <taxon>Fungi</taxon>
        <taxon>Dikarya</taxon>
        <taxon>Ascomycota</taxon>
        <taxon>Pezizomycotina</taxon>
        <taxon>Dothideomycetes</taxon>
        <taxon>Pleosporomycetidae</taxon>
        <taxon>Venturiales</taxon>
        <taxon>Venturiaceae</taxon>
        <taxon>Venturia</taxon>
    </lineage>
</organism>
<dbReference type="STRING" id="50376.A0A517KYQ4"/>
<sequence>MAQVPDAVGGYPKLATHMGMFPQMAVFKRFGDISARNLLYLQAELLLLQKRLLEVETIDAKVNGRFYAKNFADLLAVREAKEDRQQWDLILELQEALLRAHAVADMETPGASDLKAIHKYLSSPALGAQLLGIDRNVWGRLDDPHNRATDLVALQIREIGDPFSRMVMKLVHPFYNYIGKHYRKADPVLGVPVFKDEIQSWKDFILPQLHMADLLSTDRALYGLCGGLVVVSGYALWARYQSDISVTKDDFERILEILHGDQSLVRRIQAKIDTAADYSLISKSIAEQLDLSILPLTQDDPDSLMLADDRTFPLAGKVLVRFHGINPEGLHLAFRFGKYENVATFYVPADTDISGFDAYIGLDSIHKLQLHKRNFFASRGGSTQVGGYGQYSALENAMNRYDEHAQNYLDNGGTAPTVPTIVFNGLPAHLQPGPGQRLSAAAHTWAAVQRTVAARAKKSKRWWKKEKKQKDGNDKDDSSSSSGKKDGDGGNGTAGGAVAVVKQVP</sequence>
<keyword evidence="4" id="KW-1185">Reference proteome</keyword>
<feature type="compositionally biased region" description="Basic and acidic residues" evidence="1">
    <location>
        <begin position="468"/>
        <end position="488"/>
    </location>
</feature>
<evidence type="ECO:0000259" key="2">
    <source>
        <dbReference type="Pfam" id="PF20237"/>
    </source>
</evidence>
<gene>
    <name evidence="3" type="ORF">FKW77_010883</name>
</gene>
<evidence type="ECO:0000256" key="1">
    <source>
        <dbReference type="SAM" id="MobiDB-lite"/>
    </source>
</evidence>
<evidence type="ECO:0000313" key="4">
    <source>
        <dbReference type="Proteomes" id="UP000316270"/>
    </source>
</evidence>
<name>A0A517KYQ4_9PEZI</name>
<feature type="compositionally biased region" description="Basic residues" evidence="1">
    <location>
        <begin position="456"/>
        <end position="467"/>
    </location>
</feature>
<proteinExistence type="predicted"/>
<dbReference type="AlphaFoldDB" id="A0A517KYQ4"/>
<feature type="domain" description="DUF6594" evidence="2">
    <location>
        <begin position="11"/>
        <end position="181"/>
    </location>
</feature>
<feature type="region of interest" description="Disordered" evidence="1">
    <location>
        <begin position="456"/>
        <end position="505"/>
    </location>
</feature>
<dbReference type="CDD" id="cd00303">
    <property type="entry name" value="retropepsin_like"/>
    <property type="match status" value="1"/>
</dbReference>
<feature type="compositionally biased region" description="Low complexity" evidence="1">
    <location>
        <begin position="496"/>
        <end position="505"/>
    </location>
</feature>